<dbReference type="EMBL" id="CM056818">
    <property type="protein sequence ID" value="KAJ8622941.1"/>
    <property type="molecule type" value="Genomic_DNA"/>
</dbReference>
<keyword evidence="2" id="KW-1185">Reference proteome</keyword>
<comment type="caution">
    <text evidence="1">The sequence shown here is derived from an EMBL/GenBank/DDBJ whole genome shotgun (WGS) entry which is preliminary data.</text>
</comment>
<reference evidence="1 2" key="1">
    <citation type="journal article" date="2022" name="Hortic Res">
        <title>A haplotype resolved chromosomal level avocado genome allows analysis of novel avocado genes.</title>
        <authorList>
            <person name="Nath O."/>
            <person name="Fletcher S.J."/>
            <person name="Hayward A."/>
            <person name="Shaw L.M."/>
            <person name="Masouleh A.K."/>
            <person name="Furtado A."/>
            <person name="Henry R.J."/>
            <person name="Mitter N."/>
        </authorList>
    </citation>
    <scope>NUCLEOTIDE SEQUENCE [LARGE SCALE GENOMIC DNA]</scope>
    <source>
        <strain evidence="2">cv. Hass</strain>
    </source>
</reference>
<evidence type="ECO:0000313" key="1">
    <source>
        <dbReference type="EMBL" id="KAJ8622941.1"/>
    </source>
</evidence>
<accession>A0ACC2KQ16</accession>
<dbReference type="Proteomes" id="UP001234297">
    <property type="component" value="Chromosome 10"/>
</dbReference>
<organism evidence="1 2">
    <name type="scientific">Persea americana</name>
    <name type="common">Avocado</name>
    <dbReference type="NCBI Taxonomy" id="3435"/>
    <lineage>
        <taxon>Eukaryota</taxon>
        <taxon>Viridiplantae</taxon>
        <taxon>Streptophyta</taxon>
        <taxon>Embryophyta</taxon>
        <taxon>Tracheophyta</taxon>
        <taxon>Spermatophyta</taxon>
        <taxon>Magnoliopsida</taxon>
        <taxon>Magnoliidae</taxon>
        <taxon>Laurales</taxon>
        <taxon>Lauraceae</taxon>
        <taxon>Persea</taxon>
    </lineage>
</organism>
<name>A0ACC2KQ16_PERAE</name>
<sequence>METLDSGQTPNLNVSSSNGSGVSADSSLNVRADELDVSVSGIRNNGERISGEEAENRVVGLEKGDKSVIFGGGKDGVSLFGGEVLGGNRVEEIGVLEVESEVLAGKNGKEGSGSVKGAVMVGGVVAMDSRLKVDGPFASNTIIQDKAEGIVGLGALEGESANFPLGKVLKLGFGDSGVSAGDGGGKTVGEVVKEAVGGELAEGQVLGWERERVQEIAVCEAGLALVHEKQNAASNATNAHIPLMDIGGKLVSPKAVATSVHGEHVGEKDSLLERGALRVGNSSGGVQGNELSVAGIEGVEQEEQEGEQMDAQKSRFKVGDFVWGKVKGHSWWPGQIYDHSDASEYAAKHSRRNCFLVVYFVNKTFGWCYPSQLRSFHEGFQLLWRQSCSKSFLSAMEAALNELGRCVKLEMICSCVPVEARATLVRPVTVNAGLKEGVSSPQGRIGELSVTEFDPANFLTRLRGLARVVSEIDMLELTVFIGRISAFRWVRGYGRLPRPKEISKVSGAVDSAEDQISDNNKFDDQRGHTQEPDEEGGVSSPMDTSVGKSGRNTSRRGSHNMGDKYQRKKRSMAELLQGDMDIELESNTTNVTEEGKVTDKLHLSSKKHTKIEHAGSPSTMIDNEDEHDNDDARDGKSAPSLRQRKSKHFAFSSMPEEISTSTSKDDDFGQGGGILTSPRIRKKSKYLSPPYTMLGGLAGMLSSKDVKAGTSKAPRASRAMDSLSGKDVETETPRSTDDSENGEAGQLIVSPLIRRCSVEISQKKVALSVHGEQKAPGSSSPQTPEFDASADEMLSELLSAALDPLYLKGNRSSNAVKGFFTKYRSSSYSFDISKCVADVGSTERKLPQTEHDSLEKDSRVADANEDKFGPGDGNRISVSAVPSSVGKDSNQAGQSVPKSVSGGGKRKPQSNKCFSLGKDLQADQSVPKSGFDVIEGKSLPKTPFSLGNDSNGAYQSVPKSVSGGRKRKTLSNIHVSPGKDSSAADQSQGKIGQKTKRRTEKGCSKKTSSKSGWPTSEKRGPVEWVAGNSGVEVNQKEANGDNPVALFLTFTPGFPLPSKEDFIRIFSKFGGLIESETVVSRESGSARVVFTRSSDAEAFNNSDKNSAFGPHIVSCQMQSLAGVPTGFEMNSSFHLPPTALAGIVTPPPSSKAVNGPPLHVIRQNLEIMMSMLSESSEKETSVEKLSPEVQANLTGEIKGLLKKVTTLMDSSS</sequence>
<proteinExistence type="predicted"/>
<protein>
    <submittedName>
        <fullName evidence="1">Uncharacterized protein</fullName>
    </submittedName>
</protein>
<evidence type="ECO:0000313" key="2">
    <source>
        <dbReference type="Proteomes" id="UP001234297"/>
    </source>
</evidence>
<gene>
    <name evidence="1" type="ORF">MRB53_031470</name>
</gene>